<reference evidence="2" key="1">
    <citation type="submission" date="2023-10" db="EMBL/GenBank/DDBJ databases">
        <title>Genome assembly of Pristionchus species.</title>
        <authorList>
            <person name="Yoshida K."/>
            <person name="Sommer R.J."/>
        </authorList>
    </citation>
    <scope>NUCLEOTIDE SEQUENCE</scope>
    <source>
        <strain evidence="2">RS5133</strain>
    </source>
</reference>
<feature type="region of interest" description="Disordered" evidence="1">
    <location>
        <begin position="293"/>
        <end position="317"/>
    </location>
</feature>
<keyword evidence="3" id="KW-1185">Reference proteome</keyword>
<organism evidence="2 3">
    <name type="scientific">Pristionchus fissidentatus</name>
    <dbReference type="NCBI Taxonomy" id="1538716"/>
    <lineage>
        <taxon>Eukaryota</taxon>
        <taxon>Metazoa</taxon>
        <taxon>Ecdysozoa</taxon>
        <taxon>Nematoda</taxon>
        <taxon>Chromadorea</taxon>
        <taxon>Rhabditida</taxon>
        <taxon>Rhabditina</taxon>
        <taxon>Diplogasteromorpha</taxon>
        <taxon>Diplogasteroidea</taxon>
        <taxon>Neodiplogasteridae</taxon>
        <taxon>Pristionchus</taxon>
    </lineage>
</organism>
<dbReference type="Proteomes" id="UP001432322">
    <property type="component" value="Unassembled WGS sequence"/>
</dbReference>
<protein>
    <recommendedName>
        <fullName evidence="4">Secreted protein</fullName>
    </recommendedName>
</protein>
<dbReference type="AlphaFoldDB" id="A0AAV5V1Y4"/>
<feature type="compositionally biased region" description="Basic and acidic residues" evidence="1">
    <location>
        <begin position="297"/>
        <end position="309"/>
    </location>
</feature>
<dbReference type="EMBL" id="BTSY01000001">
    <property type="protein sequence ID" value="GMT12342.1"/>
    <property type="molecule type" value="Genomic_DNA"/>
</dbReference>
<evidence type="ECO:0000313" key="3">
    <source>
        <dbReference type="Proteomes" id="UP001432322"/>
    </source>
</evidence>
<comment type="caution">
    <text evidence="2">The sequence shown here is derived from an EMBL/GenBank/DDBJ whole genome shotgun (WGS) entry which is preliminary data.</text>
</comment>
<accession>A0AAV5V1Y4</accession>
<gene>
    <name evidence="2" type="ORF">PFISCL1PPCAC_3639</name>
</gene>
<name>A0AAV5V1Y4_9BILA</name>
<evidence type="ECO:0000313" key="2">
    <source>
        <dbReference type="EMBL" id="GMT12342.1"/>
    </source>
</evidence>
<proteinExistence type="predicted"/>
<evidence type="ECO:0008006" key="4">
    <source>
        <dbReference type="Google" id="ProtNLM"/>
    </source>
</evidence>
<evidence type="ECO:0000256" key="1">
    <source>
        <dbReference type="SAM" id="MobiDB-lite"/>
    </source>
</evidence>
<sequence>MLHRSVIHLIGRGGTGVLLVALHSVRGRSRSRRFTGRRSRAGLLLSLGRGGSRSGSGSRLGLGLFVSSGGRVRLGARSSGGSGARSRLRLGVGRSRARTTTRVRTGTGARAGTGVATVVRVVNQLQLATVHLLAVQLLHAVLEVVAVREADQSLVLLVSVGVGKGDVAVLAAHVLQILPGNVGRKVFDDHPVTSLRGRTIAEMLGLTRSVPPSATHISSVVSSSSSVLIRTRSATRELEHHALARQLLAVQVVDCIVRVAARETHDESESVLEHDIAQASVAAEEVLHVALGRTRRQPTDVHTIGHGESDSSPSGRA</sequence>